<evidence type="ECO:0000256" key="1">
    <source>
        <dbReference type="ARBA" id="ARBA00004496"/>
    </source>
</evidence>
<evidence type="ECO:0000313" key="5">
    <source>
        <dbReference type="EMBL" id="PQM34576.1"/>
    </source>
</evidence>
<dbReference type="Proteomes" id="UP000250321">
    <property type="component" value="Unassembled WGS sequence"/>
</dbReference>
<proteinExistence type="predicted"/>
<name>A0A314UCU8_PRUYE</name>
<dbReference type="InterPro" id="IPR013713">
    <property type="entry name" value="XPO2_central"/>
</dbReference>
<evidence type="ECO:0000313" key="6">
    <source>
        <dbReference type="Proteomes" id="UP000250321"/>
    </source>
</evidence>
<dbReference type="Pfam" id="PF08506">
    <property type="entry name" value="Cse1"/>
    <property type="match status" value="1"/>
</dbReference>
<evidence type="ECO:0000256" key="3">
    <source>
        <dbReference type="ARBA" id="ARBA00022927"/>
    </source>
</evidence>
<accession>A0A314UCU8</accession>
<evidence type="ECO:0000259" key="4">
    <source>
        <dbReference type="Pfam" id="PF08506"/>
    </source>
</evidence>
<dbReference type="SUPFAM" id="SSF48371">
    <property type="entry name" value="ARM repeat"/>
    <property type="match status" value="1"/>
</dbReference>
<dbReference type="OrthoDB" id="10071778at2759"/>
<sequence>MHLEIPKQLFDANAFNAWMIYWRDLLFWKASLLILSLEKAWGWWKVKKWIVRILNRLYTRFGDLKLQNPENRAVAQMFQKNYAGKILECHLNLLNVIRTGGYLPDRVINLVLISRRIACIICCNLDIDVLLFEIVFPLMCFNDNDLKLWDEDPHEYVRKGYDIIEDLYSSRTASMDFVSELVRKRGKENLHKFIQFIVEIFKWYDEAPVEYKPYRQKDGALLAIGALCDGLKQTVPYKSELERIFLDSLASRCKATIC</sequence>
<dbReference type="GO" id="GO:0006606">
    <property type="term" value="P:protein import into nucleus"/>
    <property type="evidence" value="ECO:0007669"/>
    <property type="project" value="TreeGrafter"/>
</dbReference>
<dbReference type="STRING" id="2094558.A0A314UCU8"/>
<reference evidence="5 6" key="1">
    <citation type="submission" date="2018-02" db="EMBL/GenBank/DDBJ databases">
        <title>Draft genome of wild Prunus yedoensis var. nudiflora.</title>
        <authorList>
            <person name="Baek S."/>
            <person name="Kim J.-H."/>
            <person name="Choi K."/>
            <person name="Kim G.-B."/>
            <person name="Cho A."/>
            <person name="Jang H."/>
            <person name="Shin C.-H."/>
            <person name="Yu H.-J."/>
            <person name="Mun J.-H."/>
        </authorList>
    </citation>
    <scope>NUCLEOTIDE SEQUENCE [LARGE SCALE GENOMIC DNA]</scope>
    <source>
        <strain evidence="6">cv. Jeju island</strain>
        <tissue evidence="5">Leaf</tissue>
    </source>
</reference>
<evidence type="ECO:0000256" key="2">
    <source>
        <dbReference type="ARBA" id="ARBA00022490"/>
    </source>
</evidence>
<comment type="caution">
    <text evidence="5">The sequence shown here is derived from an EMBL/GenBank/DDBJ whole genome shotgun (WGS) entry which is preliminary data.</text>
</comment>
<keyword evidence="3" id="KW-0653">Protein transport</keyword>
<keyword evidence="3" id="KW-0813">Transport</keyword>
<dbReference type="InterPro" id="IPR011989">
    <property type="entry name" value="ARM-like"/>
</dbReference>
<keyword evidence="6" id="KW-1185">Reference proteome</keyword>
<comment type="subcellular location">
    <subcellularLocation>
        <location evidence="1">Cytoplasm</location>
    </subcellularLocation>
</comment>
<protein>
    <submittedName>
        <fullName evidence="5">Importin beta-like SAD2</fullName>
    </submittedName>
</protein>
<organism evidence="5 6">
    <name type="scientific">Prunus yedoensis var. nudiflora</name>
    <dbReference type="NCBI Taxonomy" id="2094558"/>
    <lineage>
        <taxon>Eukaryota</taxon>
        <taxon>Viridiplantae</taxon>
        <taxon>Streptophyta</taxon>
        <taxon>Embryophyta</taxon>
        <taxon>Tracheophyta</taxon>
        <taxon>Spermatophyta</taxon>
        <taxon>Magnoliopsida</taxon>
        <taxon>eudicotyledons</taxon>
        <taxon>Gunneridae</taxon>
        <taxon>Pentapetalae</taxon>
        <taxon>rosids</taxon>
        <taxon>fabids</taxon>
        <taxon>Rosales</taxon>
        <taxon>Rosaceae</taxon>
        <taxon>Amygdaloideae</taxon>
        <taxon>Amygdaleae</taxon>
        <taxon>Prunus</taxon>
    </lineage>
</organism>
<dbReference type="GO" id="GO:0005635">
    <property type="term" value="C:nuclear envelope"/>
    <property type="evidence" value="ECO:0007669"/>
    <property type="project" value="TreeGrafter"/>
</dbReference>
<dbReference type="InterPro" id="IPR016024">
    <property type="entry name" value="ARM-type_fold"/>
</dbReference>
<dbReference type="Gene3D" id="1.25.10.10">
    <property type="entry name" value="Leucine-rich Repeat Variant"/>
    <property type="match status" value="1"/>
</dbReference>
<dbReference type="EMBL" id="PJQY01003791">
    <property type="protein sequence ID" value="PQM34576.1"/>
    <property type="molecule type" value="Genomic_DNA"/>
</dbReference>
<dbReference type="GO" id="GO:0005829">
    <property type="term" value="C:cytosol"/>
    <property type="evidence" value="ECO:0007669"/>
    <property type="project" value="TreeGrafter"/>
</dbReference>
<keyword evidence="2" id="KW-0963">Cytoplasm</keyword>
<gene>
    <name evidence="5" type="ORF">Pyn_16772</name>
</gene>
<feature type="domain" description="Exportin-2 central" evidence="4">
    <location>
        <begin position="132"/>
        <end position="221"/>
    </location>
</feature>
<dbReference type="PANTHER" id="PTHR10997:SF18">
    <property type="entry name" value="D-IMPORTIN 7_RANBP7"/>
    <property type="match status" value="1"/>
</dbReference>
<dbReference type="AlphaFoldDB" id="A0A314UCU8"/>
<dbReference type="PANTHER" id="PTHR10997">
    <property type="entry name" value="IMPORTIN-7, 8, 11"/>
    <property type="match status" value="1"/>
</dbReference>